<evidence type="ECO:0000256" key="1">
    <source>
        <dbReference type="SAM" id="MobiDB-lite"/>
    </source>
</evidence>
<keyword evidence="3" id="KW-1185">Reference proteome</keyword>
<dbReference type="AlphaFoldDB" id="A0A0L6UHF7"/>
<comment type="caution">
    <text evidence="2">The sequence shown here is derived from an EMBL/GenBank/DDBJ whole genome shotgun (WGS) entry which is preliminary data.</text>
</comment>
<accession>A0A0L6UHF7</accession>
<sequence length="147" mass="16308">MAEVENIPDLNDIPLADITPTNRAAKHPCKGTKRPAMIMDAEDSDLEVEGTSSAPPAKRTREGKNDAIKYSLNQVQTCSEKAMDQCSSMFGEELSDDEYIRFINVLESKNKARTFLTLACSLTQKRCKIWLKKEASKTVSSSAFNNS</sequence>
<evidence type="ECO:0000313" key="3">
    <source>
        <dbReference type="Proteomes" id="UP000037035"/>
    </source>
</evidence>
<proteinExistence type="predicted"/>
<dbReference type="VEuPathDB" id="FungiDB:VP01_5g3"/>
<feature type="region of interest" description="Disordered" evidence="1">
    <location>
        <begin position="44"/>
        <end position="65"/>
    </location>
</feature>
<evidence type="ECO:0000313" key="2">
    <source>
        <dbReference type="EMBL" id="KNZ47966.1"/>
    </source>
</evidence>
<name>A0A0L6UHF7_9BASI</name>
<dbReference type="OrthoDB" id="76215at2759"/>
<dbReference type="EMBL" id="LAVV01011275">
    <property type="protein sequence ID" value="KNZ47966.1"/>
    <property type="molecule type" value="Genomic_DNA"/>
</dbReference>
<reference evidence="2 3" key="1">
    <citation type="submission" date="2015-08" db="EMBL/GenBank/DDBJ databases">
        <title>Next Generation Sequencing and Analysis of the Genome of Puccinia sorghi L Schw, the Causal Agent of Maize Common Rust.</title>
        <authorList>
            <person name="Rochi L."/>
            <person name="Burguener G."/>
            <person name="Darino M."/>
            <person name="Turjanski A."/>
            <person name="Kreff E."/>
            <person name="Dieguez M.J."/>
            <person name="Sacco F."/>
        </authorList>
    </citation>
    <scope>NUCLEOTIDE SEQUENCE [LARGE SCALE GENOMIC DNA]</scope>
    <source>
        <strain evidence="2 3">RO10H11247</strain>
    </source>
</reference>
<organism evidence="2 3">
    <name type="scientific">Puccinia sorghi</name>
    <dbReference type="NCBI Taxonomy" id="27349"/>
    <lineage>
        <taxon>Eukaryota</taxon>
        <taxon>Fungi</taxon>
        <taxon>Dikarya</taxon>
        <taxon>Basidiomycota</taxon>
        <taxon>Pucciniomycotina</taxon>
        <taxon>Pucciniomycetes</taxon>
        <taxon>Pucciniales</taxon>
        <taxon>Pucciniaceae</taxon>
        <taxon>Puccinia</taxon>
    </lineage>
</organism>
<protein>
    <submittedName>
        <fullName evidence="2">Uncharacterized protein</fullName>
    </submittedName>
</protein>
<dbReference type="Proteomes" id="UP000037035">
    <property type="component" value="Unassembled WGS sequence"/>
</dbReference>
<gene>
    <name evidence="2" type="ORF">VP01_5g3</name>
</gene>